<proteinExistence type="predicted"/>
<keyword evidence="4" id="KW-1185">Reference proteome</keyword>
<dbReference type="SUPFAM" id="SSF53098">
    <property type="entry name" value="Ribonuclease H-like"/>
    <property type="match status" value="1"/>
</dbReference>
<dbReference type="Gene3D" id="3.30.420.10">
    <property type="entry name" value="Ribonuclease H-like superfamily/Ribonuclease H"/>
    <property type="match status" value="1"/>
</dbReference>
<dbReference type="RefSeq" id="WP_184131221.1">
    <property type="nucleotide sequence ID" value="NZ_JACHFL010000004.1"/>
</dbReference>
<evidence type="ECO:0000256" key="1">
    <source>
        <dbReference type="SAM" id="MobiDB-lite"/>
    </source>
</evidence>
<dbReference type="PROSITE" id="PS50994">
    <property type="entry name" value="INTEGRASE"/>
    <property type="match status" value="1"/>
</dbReference>
<dbReference type="GO" id="GO:0003676">
    <property type="term" value="F:nucleic acid binding"/>
    <property type="evidence" value="ECO:0007669"/>
    <property type="project" value="InterPro"/>
</dbReference>
<evidence type="ECO:0000313" key="4">
    <source>
        <dbReference type="Proteomes" id="UP000552709"/>
    </source>
</evidence>
<dbReference type="PANTHER" id="PTHR35004:SF7">
    <property type="entry name" value="INTEGRASE PROTEIN"/>
    <property type="match status" value="1"/>
</dbReference>
<feature type="domain" description="Integrase catalytic" evidence="2">
    <location>
        <begin position="186"/>
        <end position="376"/>
    </location>
</feature>
<name>A0A7W8JU90_9DEIO</name>
<dbReference type="InterPro" id="IPR001584">
    <property type="entry name" value="Integrase_cat-core"/>
</dbReference>
<accession>A0A7W8JU90</accession>
<protein>
    <submittedName>
        <fullName evidence="3">Putative transposase</fullName>
    </submittedName>
</protein>
<dbReference type="AlphaFoldDB" id="A0A7W8JU90"/>
<gene>
    <name evidence="3" type="ORF">HNQ08_002153</name>
</gene>
<dbReference type="InterPro" id="IPR012337">
    <property type="entry name" value="RNaseH-like_sf"/>
</dbReference>
<reference evidence="3 4" key="1">
    <citation type="submission" date="2020-08" db="EMBL/GenBank/DDBJ databases">
        <title>Genomic Encyclopedia of Type Strains, Phase IV (KMG-IV): sequencing the most valuable type-strain genomes for metagenomic binning, comparative biology and taxonomic classification.</title>
        <authorList>
            <person name="Goeker M."/>
        </authorList>
    </citation>
    <scope>NUCLEOTIDE SEQUENCE [LARGE SCALE GENOMIC DNA]</scope>
    <source>
        <strain evidence="3 4">DSM 27939</strain>
    </source>
</reference>
<dbReference type="Proteomes" id="UP000552709">
    <property type="component" value="Unassembled WGS sequence"/>
</dbReference>
<feature type="compositionally biased region" description="Polar residues" evidence="1">
    <location>
        <begin position="8"/>
        <end position="24"/>
    </location>
</feature>
<sequence length="589" mass="66434">MMVRDSRTITGQSNQVSSAPLSSTDLDEATDLRESLMPALTKRPGSPERREAIEQIAASQDVSSRTIRRWISAFESMGMVGLARAARKLPRMDKGAHRLPHELVQVVQSTLISNPPGTSIRKIHDIVTRGVPELALVPRKSGRVIELSVATVRRVRQEMLDDPTLRLLFADADARKEYIRTYSGQVMAAHGNDMWQMDMTRCDIMVYDPDKDAIYRPRVQAVIDVYSGCIMGISFSRREDQDQADLVLARSLMRKYGALDAHWPMRGVARRLYIDNGKTYKSAHFHRIVSGIGMEIIHSRPLVSHTRGKVERFFGTLHQVERALVGYCGENAAKRSNHELNRLYRNTLAWAREGRNVARHERLLTLAEYQEVILKWLVTDYHQTVVHGLTRLQHFVQTAPASTLIDLDLYDLSLLFARWEPRTVRSDGTVLIDKVAWTTPNGRLAQYQRMKVVVMTEAFALGDPRRLAAYEDRSGRFQMLGPIAPAPTAADSLEAAAQRRANRAATKEQLAEADGLRRELFNPAATYEAHLNRGMEDVIVQPAPLPAPRARLAALQPEAAPQPDLDGFGDFLKPAEDMDELLRRIREDN</sequence>
<dbReference type="PANTHER" id="PTHR35004">
    <property type="entry name" value="TRANSPOSASE RV3428C-RELATED"/>
    <property type="match status" value="1"/>
</dbReference>
<comment type="caution">
    <text evidence="3">The sequence shown here is derived from an EMBL/GenBank/DDBJ whole genome shotgun (WGS) entry which is preliminary data.</text>
</comment>
<evidence type="ECO:0000259" key="2">
    <source>
        <dbReference type="PROSITE" id="PS50994"/>
    </source>
</evidence>
<evidence type="ECO:0000313" key="3">
    <source>
        <dbReference type="EMBL" id="MBB5363055.1"/>
    </source>
</evidence>
<dbReference type="GO" id="GO:0015074">
    <property type="term" value="P:DNA integration"/>
    <property type="evidence" value="ECO:0007669"/>
    <property type="project" value="InterPro"/>
</dbReference>
<dbReference type="EMBL" id="JACHFL010000004">
    <property type="protein sequence ID" value="MBB5363055.1"/>
    <property type="molecule type" value="Genomic_DNA"/>
</dbReference>
<dbReference type="InterPro" id="IPR036397">
    <property type="entry name" value="RNaseH_sf"/>
</dbReference>
<organism evidence="3 4">
    <name type="scientific">Deinococcus humi</name>
    <dbReference type="NCBI Taxonomy" id="662880"/>
    <lineage>
        <taxon>Bacteria</taxon>
        <taxon>Thermotogati</taxon>
        <taxon>Deinococcota</taxon>
        <taxon>Deinococci</taxon>
        <taxon>Deinococcales</taxon>
        <taxon>Deinococcaceae</taxon>
        <taxon>Deinococcus</taxon>
    </lineage>
</organism>
<feature type="region of interest" description="Disordered" evidence="1">
    <location>
        <begin position="1"/>
        <end position="25"/>
    </location>
</feature>